<organism evidence="1 2">
    <name type="scientific">Gigaspora margarita</name>
    <dbReference type="NCBI Taxonomy" id="4874"/>
    <lineage>
        <taxon>Eukaryota</taxon>
        <taxon>Fungi</taxon>
        <taxon>Fungi incertae sedis</taxon>
        <taxon>Mucoromycota</taxon>
        <taxon>Glomeromycotina</taxon>
        <taxon>Glomeromycetes</taxon>
        <taxon>Diversisporales</taxon>
        <taxon>Gigasporaceae</taxon>
        <taxon>Gigaspora</taxon>
    </lineage>
</organism>
<accession>A0ABN7WQL3</accession>
<proteinExistence type="predicted"/>
<dbReference type="EMBL" id="CAJVQB010057879">
    <property type="protein sequence ID" value="CAG8838363.1"/>
    <property type="molecule type" value="Genomic_DNA"/>
</dbReference>
<sequence length="111" mass="12837">FCKKQTHIPLTDNKKWMVINIHRYLFSDISITKQKQNFTLNKQVALVSGISESIVGVVLPDWNKQNNGMFLSNQKIGQPKLGLNKDIEWLNTHQISFPNNLHQPELLELVQ</sequence>
<gene>
    <name evidence="1" type="ORF">GMARGA_LOCUS33940</name>
</gene>
<evidence type="ECO:0000313" key="2">
    <source>
        <dbReference type="Proteomes" id="UP000789901"/>
    </source>
</evidence>
<reference evidence="1 2" key="1">
    <citation type="submission" date="2021-06" db="EMBL/GenBank/DDBJ databases">
        <authorList>
            <person name="Kallberg Y."/>
            <person name="Tangrot J."/>
            <person name="Rosling A."/>
        </authorList>
    </citation>
    <scope>NUCLEOTIDE SEQUENCE [LARGE SCALE GENOMIC DNA]</scope>
    <source>
        <strain evidence="1 2">120-4 pot B 10/14</strain>
    </source>
</reference>
<comment type="caution">
    <text evidence="1">The sequence shown here is derived from an EMBL/GenBank/DDBJ whole genome shotgun (WGS) entry which is preliminary data.</text>
</comment>
<keyword evidence="2" id="KW-1185">Reference proteome</keyword>
<feature type="non-terminal residue" evidence="1">
    <location>
        <position position="1"/>
    </location>
</feature>
<dbReference type="Proteomes" id="UP000789901">
    <property type="component" value="Unassembled WGS sequence"/>
</dbReference>
<name>A0ABN7WQL3_GIGMA</name>
<protein>
    <submittedName>
        <fullName evidence="1">17769_t:CDS:1</fullName>
    </submittedName>
</protein>
<evidence type="ECO:0000313" key="1">
    <source>
        <dbReference type="EMBL" id="CAG8838363.1"/>
    </source>
</evidence>